<organism evidence="1 2">
    <name type="scientific">Armillaria borealis</name>
    <dbReference type="NCBI Taxonomy" id="47425"/>
    <lineage>
        <taxon>Eukaryota</taxon>
        <taxon>Fungi</taxon>
        <taxon>Dikarya</taxon>
        <taxon>Basidiomycota</taxon>
        <taxon>Agaricomycotina</taxon>
        <taxon>Agaricomycetes</taxon>
        <taxon>Agaricomycetidae</taxon>
        <taxon>Agaricales</taxon>
        <taxon>Marasmiineae</taxon>
        <taxon>Physalacriaceae</taxon>
        <taxon>Armillaria</taxon>
    </lineage>
</organism>
<dbReference type="Proteomes" id="UP001175226">
    <property type="component" value="Unassembled WGS sequence"/>
</dbReference>
<accession>A0AA39JUD6</accession>
<dbReference type="EMBL" id="JAUEPT010000010">
    <property type="protein sequence ID" value="KAK0448016.1"/>
    <property type="molecule type" value="Genomic_DNA"/>
</dbReference>
<evidence type="ECO:0000313" key="1">
    <source>
        <dbReference type="EMBL" id="KAK0448016.1"/>
    </source>
</evidence>
<sequence>MRYHRRGTILVFGCCSLRNSLPEPLLAVAHLFDVLRLMPSEIITMRRAYLVSHCFTNFYLVPWKYLPLAEVFVRENLGGKVRKVLECNLLSRTLGLDTWQSWTDTLQDPPKIDGQAIWTKSRRQMGLCLGFVRTKAIKLVSSQKIAGSINFLLSCLNILGFVDKAPPRPFIQSRC</sequence>
<evidence type="ECO:0000313" key="2">
    <source>
        <dbReference type="Proteomes" id="UP001175226"/>
    </source>
</evidence>
<reference evidence="1" key="1">
    <citation type="submission" date="2023-06" db="EMBL/GenBank/DDBJ databases">
        <authorList>
            <consortium name="Lawrence Berkeley National Laboratory"/>
            <person name="Ahrendt S."/>
            <person name="Sahu N."/>
            <person name="Indic B."/>
            <person name="Wong-Bajracharya J."/>
            <person name="Merenyi Z."/>
            <person name="Ke H.-M."/>
            <person name="Monk M."/>
            <person name="Kocsube S."/>
            <person name="Drula E."/>
            <person name="Lipzen A."/>
            <person name="Balint B."/>
            <person name="Henrissat B."/>
            <person name="Andreopoulos B."/>
            <person name="Martin F.M."/>
            <person name="Harder C.B."/>
            <person name="Rigling D."/>
            <person name="Ford K.L."/>
            <person name="Foster G.D."/>
            <person name="Pangilinan J."/>
            <person name="Papanicolaou A."/>
            <person name="Barry K."/>
            <person name="LaButti K."/>
            <person name="Viragh M."/>
            <person name="Koriabine M."/>
            <person name="Yan M."/>
            <person name="Riley R."/>
            <person name="Champramary S."/>
            <person name="Plett K.L."/>
            <person name="Tsai I.J."/>
            <person name="Slot J."/>
            <person name="Sipos G."/>
            <person name="Plett J."/>
            <person name="Nagy L.G."/>
            <person name="Grigoriev I.V."/>
        </authorList>
    </citation>
    <scope>NUCLEOTIDE SEQUENCE</scope>
    <source>
        <strain evidence="1">FPL87.14</strain>
    </source>
</reference>
<protein>
    <submittedName>
        <fullName evidence="1">Uncharacterized protein</fullName>
    </submittedName>
</protein>
<name>A0AA39JUD6_9AGAR</name>
<keyword evidence="2" id="KW-1185">Reference proteome</keyword>
<comment type="caution">
    <text evidence="1">The sequence shown here is derived from an EMBL/GenBank/DDBJ whole genome shotgun (WGS) entry which is preliminary data.</text>
</comment>
<gene>
    <name evidence="1" type="ORF">EV421DRAFT_108655</name>
</gene>
<dbReference type="AlphaFoldDB" id="A0AA39JUD6"/>
<proteinExistence type="predicted"/>